<name>Q87W22_PSESM</name>
<protein>
    <submittedName>
        <fullName evidence="1">Uncharacterized protein</fullName>
    </submittedName>
</protein>
<evidence type="ECO:0000313" key="2">
    <source>
        <dbReference type="Proteomes" id="UP000002515"/>
    </source>
</evidence>
<dbReference type="KEGG" id="pst:PSPTO_4757"/>
<dbReference type="AlphaFoldDB" id="Q87W22"/>
<keyword evidence="2" id="KW-1185">Reference proteome</keyword>
<sequence length="73" mass="8413">MLCLQGLNGFNRVRESLNALNLTSQGILDLSKPPWQNRDLKKLGGLREVAIKRHDRSNITWPRMPTVPQPFFQ</sequence>
<gene>
    <name evidence="1" type="ordered locus">PSPTO_4757</name>
</gene>
<proteinExistence type="predicted"/>
<dbReference type="Proteomes" id="UP000002515">
    <property type="component" value="Chromosome"/>
</dbReference>
<evidence type="ECO:0000313" key="1">
    <source>
        <dbReference type="EMBL" id="AAO58187.1"/>
    </source>
</evidence>
<accession>Q87W22</accession>
<dbReference type="EMBL" id="AE016853">
    <property type="protein sequence ID" value="AAO58187.1"/>
    <property type="molecule type" value="Genomic_DNA"/>
</dbReference>
<reference evidence="1 2" key="1">
    <citation type="journal article" date="2003" name="Proc. Natl. Acad. Sci. U.S.A.">
        <title>The complete genome sequence of the Arabidopsis and tomato pathogen Pseudomonas syringae pv. tomato DC3000.</title>
        <authorList>
            <person name="Buell C.R."/>
            <person name="Joardar V."/>
            <person name="Lindeberg M."/>
            <person name="Selengut J."/>
            <person name="Paulsen I.T."/>
            <person name="Gwinn M.L."/>
            <person name="Dodson R.J."/>
            <person name="Deboy R.T."/>
            <person name="Durkin A.S."/>
            <person name="Kolonay J.F."/>
            <person name="Madupu R."/>
            <person name="Daugherty S."/>
            <person name="Brinkac L."/>
            <person name="Beanan M.J."/>
            <person name="Haft D.H."/>
            <person name="Nelson W.C."/>
            <person name="Davidsen T."/>
            <person name="Zafar N."/>
            <person name="Zhou L."/>
            <person name="Liu J."/>
            <person name="Yuan Q."/>
            <person name="Khouri H."/>
            <person name="Fedorova N."/>
            <person name="Tran B."/>
            <person name="Russell D."/>
            <person name="Berry K."/>
            <person name="Utterback T."/>
            <person name="Van Aken S.E."/>
            <person name="Feldblyum T.V."/>
            <person name="D'Ascenzo M."/>
            <person name="Deng W.L."/>
            <person name="Ramos A.R."/>
            <person name="Alfano J.R."/>
            <person name="Cartinhour S."/>
            <person name="Chatterjee A.K."/>
            <person name="Delaney T.P."/>
            <person name="Lazarowitz S.G."/>
            <person name="Martin G.B."/>
            <person name="Schneider D.J."/>
            <person name="Tang X."/>
            <person name="Bender C.L."/>
            <person name="White O."/>
            <person name="Fraser C.M."/>
            <person name="Collmer A."/>
        </authorList>
    </citation>
    <scope>NUCLEOTIDE SEQUENCE [LARGE SCALE GENOMIC DNA]</scope>
    <source>
        <strain evidence="2">ATCC BAA-871 / DC3000</strain>
    </source>
</reference>
<dbReference type="HOGENOM" id="CLU_2702043_0_0_6"/>
<organism evidence="1 2">
    <name type="scientific">Pseudomonas syringae pv. tomato (strain ATCC BAA-871 / DC3000)</name>
    <dbReference type="NCBI Taxonomy" id="223283"/>
    <lineage>
        <taxon>Bacteria</taxon>
        <taxon>Pseudomonadati</taxon>
        <taxon>Pseudomonadota</taxon>
        <taxon>Gammaproteobacteria</taxon>
        <taxon>Pseudomonadales</taxon>
        <taxon>Pseudomonadaceae</taxon>
        <taxon>Pseudomonas</taxon>
    </lineage>
</organism>